<comment type="caution">
    <text evidence="2">The sequence shown here is derived from an EMBL/GenBank/DDBJ whole genome shotgun (WGS) entry which is preliminary data.</text>
</comment>
<gene>
    <name evidence="2" type="ORF">SCWH03_57210</name>
</gene>
<reference evidence="2 3" key="1">
    <citation type="submission" date="2020-02" db="EMBL/GenBank/DDBJ databases">
        <title>Whole Genome Shotgun Sequence of Streptomyces sp. strain CWH03.</title>
        <authorList>
            <person name="Dohra H."/>
            <person name="Kodani S."/>
            <person name="Yamamura H."/>
        </authorList>
    </citation>
    <scope>NUCLEOTIDE SEQUENCE [LARGE SCALE GENOMIC DNA]</scope>
    <source>
        <strain evidence="2 3">CWH03</strain>
    </source>
</reference>
<keyword evidence="3" id="KW-1185">Reference proteome</keyword>
<evidence type="ECO:0000313" key="2">
    <source>
        <dbReference type="EMBL" id="GFH39454.1"/>
    </source>
</evidence>
<dbReference type="AlphaFoldDB" id="A0A6A0B5B3"/>
<dbReference type="Proteomes" id="UP000484988">
    <property type="component" value="Unassembled WGS sequence"/>
</dbReference>
<accession>A0A6A0B5B3</accession>
<feature type="region of interest" description="Disordered" evidence="1">
    <location>
        <begin position="1"/>
        <end position="88"/>
    </location>
</feature>
<evidence type="ECO:0000256" key="1">
    <source>
        <dbReference type="SAM" id="MobiDB-lite"/>
    </source>
</evidence>
<name>A0A6A0B5B3_9ACTN</name>
<evidence type="ECO:0000313" key="3">
    <source>
        <dbReference type="Proteomes" id="UP000484988"/>
    </source>
</evidence>
<organism evidence="2 3">
    <name type="scientific">Streptomyces pacificus</name>
    <dbReference type="NCBI Taxonomy" id="2705029"/>
    <lineage>
        <taxon>Bacteria</taxon>
        <taxon>Bacillati</taxon>
        <taxon>Actinomycetota</taxon>
        <taxon>Actinomycetes</taxon>
        <taxon>Kitasatosporales</taxon>
        <taxon>Streptomycetaceae</taxon>
        <taxon>Streptomyces</taxon>
    </lineage>
</organism>
<dbReference type="EMBL" id="BLLG01000031">
    <property type="protein sequence ID" value="GFH39454.1"/>
    <property type="molecule type" value="Genomic_DNA"/>
</dbReference>
<proteinExistence type="predicted"/>
<sequence length="114" mass="11481">MPVLRPGSARAPVPGHPVRHEDVEPWTPPAQPGRAESPGRGRMRGATVREHIVTPDGTGPPGDRGASGSRRPGGNAAAHATGGGSSRTGLLLPAQSLLGEGVGTAFMPAMPLST</sequence>
<feature type="compositionally biased region" description="Low complexity" evidence="1">
    <location>
        <begin position="54"/>
        <end position="63"/>
    </location>
</feature>
<protein>
    <submittedName>
        <fullName evidence="2">Uncharacterized protein</fullName>
    </submittedName>
</protein>